<feature type="domain" description="ANTAR" evidence="2">
    <location>
        <begin position="25"/>
        <end position="86"/>
    </location>
</feature>
<comment type="caution">
    <text evidence="3">The sequence shown here is derived from an EMBL/GenBank/DDBJ whole genome shotgun (WGS) entry which is preliminary data.</text>
</comment>
<dbReference type="PROSITE" id="PS50921">
    <property type="entry name" value="ANTAR"/>
    <property type="match status" value="1"/>
</dbReference>
<gene>
    <name evidence="3" type="ORF">WB403_47575</name>
</gene>
<name>A0ABU8GUA0_9ACTN</name>
<reference evidence="3 4" key="1">
    <citation type="submission" date="2024-03" db="EMBL/GenBank/DDBJ databases">
        <title>First Report of Pectobacterium brasiliscabiei causing potato scab in china.</title>
        <authorList>
            <person name="Handique U."/>
        </authorList>
    </citation>
    <scope>NUCLEOTIDE SEQUENCE [LARGE SCALE GENOMIC DNA]</scope>
    <source>
        <strain evidence="3 4">ZRIMU1503</strain>
    </source>
</reference>
<dbReference type="InterPro" id="IPR005561">
    <property type="entry name" value="ANTAR"/>
</dbReference>
<dbReference type="SMART" id="SM01012">
    <property type="entry name" value="ANTAR"/>
    <property type="match status" value="1"/>
</dbReference>
<evidence type="ECO:0000313" key="3">
    <source>
        <dbReference type="EMBL" id="MEI5616778.1"/>
    </source>
</evidence>
<organism evidence="3 4">
    <name type="scientific">Streptomyces brasiliscabiei</name>
    <dbReference type="NCBI Taxonomy" id="2736302"/>
    <lineage>
        <taxon>Bacteria</taxon>
        <taxon>Bacillati</taxon>
        <taxon>Actinomycetota</taxon>
        <taxon>Actinomycetes</taxon>
        <taxon>Kitasatosporales</taxon>
        <taxon>Streptomycetaceae</taxon>
        <taxon>Streptomyces</taxon>
    </lineage>
</organism>
<proteinExistence type="predicted"/>
<sequence>MTSPREEPPPSPAIEASSGAEGEEIIRLDEENAQLRHAVTSHAVVDQAIGVLIAVHQLPPHHGWNVLREVSQHSNIKLHTVALEIVQWPLGRPMSVEVQEQLAAAVHRWKARARPSE</sequence>
<dbReference type="RefSeq" id="WP_336556490.1">
    <property type="nucleotide sequence ID" value="NZ_JBBAYL010000047.1"/>
</dbReference>
<accession>A0ABU8GUA0</accession>
<dbReference type="Pfam" id="PF03861">
    <property type="entry name" value="ANTAR"/>
    <property type="match status" value="1"/>
</dbReference>
<dbReference type="Gene3D" id="1.10.10.10">
    <property type="entry name" value="Winged helix-like DNA-binding domain superfamily/Winged helix DNA-binding domain"/>
    <property type="match status" value="1"/>
</dbReference>
<protein>
    <submittedName>
        <fullName evidence="3">ANTAR domain-containing protein</fullName>
    </submittedName>
</protein>
<dbReference type="InterPro" id="IPR011006">
    <property type="entry name" value="CheY-like_superfamily"/>
</dbReference>
<dbReference type="EMBL" id="JBBAYM010000065">
    <property type="protein sequence ID" value="MEI5616778.1"/>
    <property type="molecule type" value="Genomic_DNA"/>
</dbReference>
<dbReference type="SUPFAM" id="SSF52172">
    <property type="entry name" value="CheY-like"/>
    <property type="match status" value="1"/>
</dbReference>
<dbReference type="InterPro" id="IPR036388">
    <property type="entry name" value="WH-like_DNA-bd_sf"/>
</dbReference>
<evidence type="ECO:0000256" key="1">
    <source>
        <dbReference type="SAM" id="MobiDB-lite"/>
    </source>
</evidence>
<feature type="region of interest" description="Disordered" evidence="1">
    <location>
        <begin position="1"/>
        <end position="21"/>
    </location>
</feature>
<keyword evidence="4" id="KW-1185">Reference proteome</keyword>
<evidence type="ECO:0000259" key="2">
    <source>
        <dbReference type="PROSITE" id="PS50921"/>
    </source>
</evidence>
<evidence type="ECO:0000313" key="4">
    <source>
        <dbReference type="Proteomes" id="UP001365781"/>
    </source>
</evidence>
<dbReference type="Proteomes" id="UP001365781">
    <property type="component" value="Unassembled WGS sequence"/>
</dbReference>